<feature type="compositionally biased region" description="Low complexity" evidence="3">
    <location>
        <begin position="33"/>
        <end position="42"/>
    </location>
</feature>
<dbReference type="Pfam" id="PF00076">
    <property type="entry name" value="RRM_1"/>
    <property type="match status" value="1"/>
</dbReference>
<feature type="compositionally biased region" description="Basic and acidic residues" evidence="3">
    <location>
        <begin position="416"/>
        <end position="429"/>
    </location>
</feature>
<feature type="compositionally biased region" description="Basic and acidic residues" evidence="3">
    <location>
        <begin position="98"/>
        <end position="118"/>
    </location>
</feature>
<dbReference type="GO" id="GO:0005681">
    <property type="term" value="C:spliceosomal complex"/>
    <property type="evidence" value="ECO:0007669"/>
    <property type="project" value="TreeGrafter"/>
</dbReference>
<dbReference type="GO" id="GO:0006397">
    <property type="term" value="P:mRNA processing"/>
    <property type="evidence" value="ECO:0007669"/>
    <property type="project" value="UniProtKB-KW"/>
</dbReference>
<dbReference type="InterPro" id="IPR002483">
    <property type="entry name" value="PWI_dom"/>
</dbReference>
<evidence type="ECO:0000313" key="7">
    <source>
        <dbReference type="Proteomes" id="UP000799302"/>
    </source>
</evidence>
<dbReference type="InterPro" id="IPR036483">
    <property type="entry name" value="PWI_dom_sf"/>
</dbReference>
<gene>
    <name evidence="6" type="ORF">BT63DRAFT_431574</name>
</gene>
<dbReference type="GO" id="GO:0003729">
    <property type="term" value="F:mRNA binding"/>
    <property type="evidence" value="ECO:0007669"/>
    <property type="project" value="TreeGrafter"/>
</dbReference>
<reference evidence="6" key="1">
    <citation type="journal article" date="2020" name="Stud. Mycol.">
        <title>101 Dothideomycetes genomes: a test case for predicting lifestyles and emergence of pathogens.</title>
        <authorList>
            <person name="Haridas S."/>
            <person name="Albert R."/>
            <person name="Binder M."/>
            <person name="Bloem J."/>
            <person name="Labutti K."/>
            <person name="Salamov A."/>
            <person name="Andreopoulos B."/>
            <person name="Baker S."/>
            <person name="Barry K."/>
            <person name="Bills G."/>
            <person name="Bluhm B."/>
            <person name="Cannon C."/>
            <person name="Castanera R."/>
            <person name="Culley D."/>
            <person name="Daum C."/>
            <person name="Ezra D."/>
            <person name="Gonzalez J."/>
            <person name="Henrissat B."/>
            <person name="Kuo A."/>
            <person name="Liang C."/>
            <person name="Lipzen A."/>
            <person name="Lutzoni F."/>
            <person name="Magnuson J."/>
            <person name="Mondo S."/>
            <person name="Nolan M."/>
            <person name="Ohm R."/>
            <person name="Pangilinan J."/>
            <person name="Park H.-J."/>
            <person name="Ramirez L."/>
            <person name="Alfaro M."/>
            <person name="Sun H."/>
            <person name="Tritt A."/>
            <person name="Yoshinaga Y."/>
            <person name="Zwiers L.-H."/>
            <person name="Turgeon B."/>
            <person name="Goodwin S."/>
            <person name="Spatafora J."/>
            <person name="Crous P."/>
            <person name="Grigoriev I."/>
        </authorList>
    </citation>
    <scope>NUCLEOTIDE SEQUENCE</scope>
    <source>
        <strain evidence="6">CBS 115976</strain>
    </source>
</reference>
<feature type="region of interest" description="Disordered" evidence="3">
    <location>
        <begin position="450"/>
        <end position="491"/>
    </location>
</feature>
<feature type="region of interest" description="Disordered" evidence="3">
    <location>
        <begin position="331"/>
        <end position="390"/>
    </location>
</feature>
<dbReference type="AlphaFoldDB" id="A0A6A6UNY1"/>
<dbReference type="InterPro" id="IPR052768">
    <property type="entry name" value="RBM25"/>
</dbReference>
<feature type="region of interest" description="Disordered" evidence="3">
    <location>
        <begin position="1"/>
        <end position="122"/>
    </location>
</feature>
<feature type="region of interest" description="Disordered" evidence="3">
    <location>
        <begin position="406"/>
        <end position="429"/>
    </location>
</feature>
<evidence type="ECO:0000256" key="1">
    <source>
        <dbReference type="ARBA" id="ARBA00022664"/>
    </source>
</evidence>
<dbReference type="CDD" id="cd12446">
    <property type="entry name" value="RRM_RBM25"/>
    <property type="match status" value="1"/>
</dbReference>
<dbReference type="PANTHER" id="PTHR18806">
    <property type="entry name" value="RBM25 PROTEIN"/>
    <property type="match status" value="1"/>
</dbReference>
<feature type="domain" description="PWI" evidence="5">
    <location>
        <begin position="637"/>
        <end position="730"/>
    </location>
</feature>
<feature type="region of interest" description="Disordered" evidence="3">
    <location>
        <begin position="509"/>
        <end position="537"/>
    </location>
</feature>
<evidence type="ECO:0000313" key="6">
    <source>
        <dbReference type="EMBL" id="KAF2673426.1"/>
    </source>
</evidence>
<feature type="compositionally biased region" description="Acidic residues" evidence="3">
    <location>
        <begin position="406"/>
        <end position="415"/>
    </location>
</feature>
<dbReference type="EMBL" id="MU004231">
    <property type="protein sequence ID" value="KAF2673426.1"/>
    <property type="molecule type" value="Genomic_DNA"/>
</dbReference>
<evidence type="ECO:0000256" key="2">
    <source>
        <dbReference type="PROSITE-ProRule" id="PRU00176"/>
    </source>
</evidence>
<feature type="domain" description="RRM" evidence="4">
    <location>
        <begin position="131"/>
        <end position="208"/>
    </location>
</feature>
<proteinExistence type="predicted"/>
<protein>
    <recommendedName>
        <fullName evidence="8">PWI domain-containing protein</fullName>
    </recommendedName>
</protein>
<dbReference type="SMART" id="SM00360">
    <property type="entry name" value="RRM"/>
    <property type="match status" value="1"/>
</dbReference>
<feature type="compositionally biased region" description="Gly residues" evidence="3">
    <location>
        <begin position="84"/>
        <end position="97"/>
    </location>
</feature>
<dbReference type="PROSITE" id="PS50102">
    <property type="entry name" value="RRM"/>
    <property type="match status" value="1"/>
</dbReference>
<accession>A0A6A6UNY1</accession>
<keyword evidence="1" id="KW-0507">mRNA processing</keyword>
<dbReference type="InterPro" id="IPR035979">
    <property type="entry name" value="RBD_domain_sf"/>
</dbReference>
<evidence type="ECO:0000256" key="3">
    <source>
        <dbReference type="SAM" id="MobiDB-lite"/>
    </source>
</evidence>
<name>A0A6A6UNY1_9PEZI</name>
<dbReference type="InterPro" id="IPR034268">
    <property type="entry name" value="RBM25_RRM"/>
</dbReference>
<dbReference type="Pfam" id="PF01480">
    <property type="entry name" value="PWI"/>
    <property type="match status" value="1"/>
</dbReference>
<dbReference type="Gene3D" id="1.20.1390.10">
    <property type="entry name" value="PWI domain"/>
    <property type="match status" value="1"/>
</dbReference>
<evidence type="ECO:0000259" key="4">
    <source>
        <dbReference type="PROSITE" id="PS50102"/>
    </source>
</evidence>
<feature type="compositionally biased region" description="Basic and acidic residues" evidence="3">
    <location>
        <begin position="331"/>
        <end position="345"/>
    </location>
</feature>
<evidence type="ECO:0008006" key="8">
    <source>
        <dbReference type="Google" id="ProtNLM"/>
    </source>
</evidence>
<dbReference type="InterPro" id="IPR000504">
    <property type="entry name" value="RRM_dom"/>
</dbReference>
<evidence type="ECO:0000259" key="5">
    <source>
        <dbReference type="PROSITE" id="PS51025"/>
    </source>
</evidence>
<dbReference type="Gene3D" id="3.30.70.330">
    <property type="match status" value="1"/>
</dbReference>
<dbReference type="InterPro" id="IPR012677">
    <property type="entry name" value="Nucleotide-bd_a/b_plait_sf"/>
</dbReference>
<dbReference type="SUPFAM" id="SSF54928">
    <property type="entry name" value="RNA-binding domain, RBD"/>
    <property type="match status" value="1"/>
</dbReference>
<feature type="compositionally biased region" description="Pro residues" evidence="3">
    <location>
        <begin position="58"/>
        <end position="68"/>
    </location>
</feature>
<sequence>MYGYQGQYGQPPGYGAFPNMPGAPPGMAPPPGTAGAPGMAPPGVGGPPGMNQANAGLPPRPNFQPPANMPNINFSAPIIRLGTSGPGRDGAGRGPGGDSRRGLGMDRGGDHQRDRRDNQVLVPPTREEVMRTIFIGKIPTGMTDPQLEHILRAVGGLRRWTRAYDADNKACTFGFAEFEDAESLETATEVLPEVEVPAKRVEPKTTENGDTPAVERVKLLVQVDDASRKYAEEWREKRGEDESAVQFRIDSARESLASALTDIFNGSSLDFEGDAMMHDAEIKADPATGEVIMIPISGDDELSDIPAEMRETVAAEIAAFRERSNRRDLERLKREEEMEAAEKRNNRMSRLASPPLSAPTGPAGGANGIPVGPRNAPSGPKGFQNGSSSVNFFNGSGFQYMYITPEEEASDASDNELERRRQEKKNAEQDKLFLDYERRWLNRERSRAAAIDREQGREHDESSNVNKEKEAMAKRLKDWNDDAEQSRRSEDYYRDKSQWLRNRAAFRTREKENDDRDRAMEERETMRDREKQQHARGLADSFLDKHAEELNRSPAREPQRLKISLGAAAQRVQAAAPRRTVAEVEGLLEDEEEVATTTKRTLVPIKFDTAAEAAVLTDEERQQAVHQLATNIPTDKEGLWAWKVQWDYVDDSTITENLRPFVEKKMLEYLGVQEEMLVDVVEEHIKKRKSPQDLVKELEGPLDEEAEILVKKLWRMIIFFSESEKRGLST</sequence>
<keyword evidence="7" id="KW-1185">Reference proteome</keyword>
<feature type="compositionally biased region" description="Pro residues" evidence="3">
    <location>
        <begin position="21"/>
        <end position="32"/>
    </location>
</feature>
<feature type="compositionally biased region" description="Basic and acidic residues" evidence="3">
    <location>
        <begin position="509"/>
        <end position="533"/>
    </location>
</feature>
<keyword evidence="2" id="KW-0694">RNA-binding</keyword>
<feature type="compositionally biased region" description="Low complexity" evidence="3">
    <location>
        <begin position="1"/>
        <end position="20"/>
    </location>
</feature>
<dbReference type="SMART" id="SM00311">
    <property type="entry name" value="PWI"/>
    <property type="match status" value="1"/>
</dbReference>
<dbReference type="OrthoDB" id="6275295at2759"/>
<dbReference type="PANTHER" id="PTHR18806:SF4">
    <property type="entry name" value="RNA-BINDING PROTEIN 25"/>
    <property type="match status" value="1"/>
</dbReference>
<dbReference type="PROSITE" id="PS51025">
    <property type="entry name" value="PWI"/>
    <property type="match status" value="1"/>
</dbReference>
<dbReference type="SUPFAM" id="SSF101233">
    <property type="entry name" value="PWI domain"/>
    <property type="match status" value="1"/>
</dbReference>
<dbReference type="Proteomes" id="UP000799302">
    <property type="component" value="Unassembled WGS sequence"/>
</dbReference>
<organism evidence="6 7">
    <name type="scientific">Microthyrium microscopicum</name>
    <dbReference type="NCBI Taxonomy" id="703497"/>
    <lineage>
        <taxon>Eukaryota</taxon>
        <taxon>Fungi</taxon>
        <taxon>Dikarya</taxon>
        <taxon>Ascomycota</taxon>
        <taxon>Pezizomycotina</taxon>
        <taxon>Dothideomycetes</taxon>
        <taxon>Dothideomycetes incertae sedis</taxon>
        <taxon>Microthyriales</taxon>
        <taxon>Microthyriaceae</taxon>
        <taxon>Microthyrium</taxon>
    </lineage>
</organism>